<dbReference type="OrthoDB" id="713598at2"/>
<gene>
    <name evidence="1" type="ORF">EGM88_14955</name>
</gene>
<dbReference type="InterPro" id="IPR005901">
    <property type="entry name" value="GLPGLI"/>
</dbReference>
<dbReference type="EMBL" id="RPFJ01000074">
    <property type="protein sequence ID" value="RPD91234.1"/>
    <property type="molecule type" value="Genomic_DNA"/>
</dbReference>
<accession>A0A3N4N4K5</accession>
<reference evidence="1 2" key="1">
    <citation type="submission" date="2018-11" db="EMBL/GenBank/DDBJ databases">
        <title>Aureibaculum marinum gen. nov., sp. nov., a member of the family Flavobacteriaceae isolated from the Bohai Sea.</title>
        <authorList>
            <person name="Ji X."/>
        </authorList>
    </citation>
    <scope>NUCLEOTIDE SEQUENCE [LARGE SCALE GENOMIC DNA]</scope>
    <source>
        <strain evidence="1 2">BH-SD17</strain>
    </source>
</reference>
<dbReference type="NCBIfam" id="TIGR01200">
    <property type="entry name" value="GLPGLI"/>
    <property type="match status" value="1"/>
</dbReference>
<dbReference type="Proteomes" id="UP000270856">
    <property type="component" value="Unassembled WGS sequence"/>
</dbReference>
<evidence type="ECO:0000313" key="1">
    <source>
        <dbReference type="EMBL" id="RPD91234.1"/>
    </source>
</evidence>
<protein>
    <submittedName>
        <fullName evidence="1">GLPGLI family protein</fullName>
    </submittedName>
</protein>
<organism evidence="1 2">
    <name type="scientific">Aureibaculum marinum</name>
    <dbReference type="NCBI Taxonomy" id="2487930"/>
    <lineage>
        <taxon>Bacteria</taxon>
        <taxon>Pseudomonadati</taxon>
        <taxon>Bacteroidota</taxon>
        <taxon>Flavobacteriia</taxon>
        <taxon>Flavobacteriales</taxon>
        <taxon>Flavobacteriaceae</taxon>
        <taxon>Aureibaculum</taxon>
    </lineage>
</organism>
<dbReference type="Pfam" id="PF22252">
    <property type="entry name" value="PNGase_F-II_N"/>
    <property type="match status" value="1"/>
</dbReference>
<sequence>MKIYKLVLLLLFVNQTFCQVDHGSINYKFTVIDNILDSTTISKKDNSAMLKFVNNSIKKNSDKINFKLEFNKNESYYEMIDELIDESDKSYKIALALSQSKWSYYINVADNEKLEQKNAFGQNFIVKYNLSDLKWKLLKDTKKIDGYNCYKATSVKITKNSKGTFEKPVIAWYAPEIPIKFGPKGYGNLPGLIMELQEGNLNYYASKLVFNPKKKTTVKKPNKGKLVTKDEFDKISERSGNWDK</sequence>
<dbReference type="RefSeq" id="WP_123899210.1">
    <property type="nucleotide sequence ID" value="NZ_RPFJ01000074.1"/>
</dbReference>
<name>A0A3N4N4K5_9FLAO</name>
<dbReference type="AlphaFoldDB" id="A0A3N4N4K5"/>
<proteinExistence type="predicted"/>
<comment type="caution">
    <text evidence="1">The sequence shown here is derived from an EMBL/GenBank/DDBJ whole genome shotgun (WGS) entry which is preliminary data.</text>
</comment>
<keyword evidence="2" id="KW-1185">Reference proteome</keyword>
<evidence type="ECO:0000313" key="2">
    <source>
        <dbReference type="Proteomes" id="UP000270856"/>
    </source>
</evidence>